<protein>
    <submittedName>
        <fullName evidence="2">Uncharacterized protein</fullName>
    </submittedName>
</protein>
<dbReference type="Proteomes" id="UP001147695">
    <property type="component" value="Unassembled WGS sequence"/>
</dbReference>
<evidence type="ECO:0000313" key="2">
    <source>
        <dbReference type="EMBL" id="KAJ5335137.1"/>
    </source>
</evidence>
<reference evidence="2" key="2">
    <citation type="journal article" date="2023" name="IMA Fungus">
        <title>Comparative genomic study of the Penicillium genus elucidates a diverse pangenome and 15 lateral gene transfer events.</title>
        <authorList>
            <person name="Petersen C."/>
            <person name="Sorensen T."/>
            <person name="Nielsen M.R."/>
            <person name="Sondergaard T.E."/>
            <person name="Sorensen J.L."/>
            <person name="Fitzpatrick D.A."/>
            <person name="Frisvad J.C."/>
            <person name="Nielsen K.L."/>
        </authorList>
    </citation>
    <scope>NUCLEOTIDE SEQUENCE</scope>
    <source>
        <strain evidence="2">IBT 35673</strain>
    </source>
</reference>
<keyword evidence="1" id="KW-0732">Signal</keyword>
<dbReference type="AlphaFoldDB" id="A0A9W9QFM5"/>
<sequence length="459" mass="50598">MSFMKLSMWISSLLVILASGKLIDAKRYALEDTSVVDVAIIGGGSAGTYAAINLQKMGQKIVLIEKKKHLGGHTNTHTDRSTNLTIDYGLQAFMNSSITLDYFAYLDVPLINYRGPNLTFQTVDFTTGRPVKLNASQDFSGWAAQLAKYPWLDSTWKVPQPVDPDLLLPLGDFLAKYNLTSSSFALYFSAQGLSNVLQQPTINVMKMVDPAFLYAMAGGGLIDAHNSNKEIYRKAEKKLGSNALTKTTVTAVTRPANGPVSIAVKNHSGSKLIQASKVLITIPPTLHNLDVFDLNLEELGVFTQWSYFGYHTLLLNNSGLPSGFQWINTNTSDSAYNIPSQPSASQITGTRIPGVVYVWFRSPYDMSRSEVEKAAIKAIRKIQKARNLTQTTPKVLKFKSHTPFKLSVGAECIENGFYDTLYALQGKRNTWYSGAAFIGHNSGLIWEFTQNLLPQIVAN</sequence>
<dbReference type="InterPro" id="IPR036188">
    <property type="entry name" value="FAD/NAD-bd_sf"/>
</dbReference>
<evidence type="ECO:0000313" key="3">
    <source>
        <dbReference type="Proteomes" id="UP001147695"/>
    </source>
</evidence>
<dbReference type="SUPFAM" id="SSF51905">
    <property type="entry name" value="FAD/NAD(P)-binding domain"/>
    <property type="match status" value="1"/>
</dbReference>
<evidence type="ECO:0000256" key="1">
    <source>
        <dbReference type="SAM" id="SignalP"/>
    </source>
</evidence>
<dbReference type="Gene3D" id="1.10.405.20">
    <property type="match status" value="1"/>
</dbReference>
<feature type="signal peptide" evidence="1">
    <location>
        <begin position="1"/>
        <end position="20"/>
    </location>
</feature>
<reference evidence="2" key="1">
    <citation type="submission" date="2022-12" db="EMBL/GenBank/DDBJ databases">
        <authorList>
            <person name="Petersen C."/>
        </authorList>
    </citation>
    <scope>NUCLEOTIDE SEQUENCE</scope>
    <source>
        <strain evidence="2">IBT 35673</strain>
    </source>
</reference>
<feature type="chain" id="PRO_5040922661" evidence="1">
    <location>
        <begin position="21"/>
        <end position="459"/>
    </location>
</feature>
<name>A0A9W9QFM5_PENBR</name>
<dbReference type="Gene3D" id="3.30.70.1990">
    <property type="match status" value="1"/>
</dbReference>
<comment type="caution">
    <text evidence="2">The sequence shown here is derived from an EMBL/GenBank/DDBJ whole genome shotgun (WGS) entry which is preliminary data.</text>
</comment>
<proteinExistence type="predicted"/>
<organism evidence="2 3">
    <name type="scientific">Penicillium brevicompactum</name>
    <dbReference type="NCBI Taxonomy" id="5074"/>
    <lineage>
        <taxon>Eukaryota</taxon>
        <taxon>Fungi</taxon>
        <taxon>Dikarya</taxon>
        <taxon>Ascomycota</taxon>
        <taxon>Pezizomycotina</taxon>
        <taxon>Eurotiomycetes</taxon>
        <taxon>Eurotiomycetidae</taxon>
        <taxon>Eurotiales</taxon>
        <taxon>Aspergillaceae</taxon>
        <taxon>Penicillium</taxon>
    </lineage>
</organism>
<dbReference type="Pfam" id="PF13450">
    <property type="entry name" value="NAD_binding_8"/>
    <property type="match status" value="1"/>
</dbReference>
<gene>
    <name evidence="2" type="ORF">N7452_007540</name>
</gene>
<accession>A0A9W9QFM5</accession>
<dbReference type="EMBL" id="JAPZBQ010000004">
    <property type="protein sequence ID" value="KAJ5335137.1"/>
    <property type="molecule type" value="Genomic_DNA"/>
</dbReference>
<dbReference type="Gene3D" id="3.50.50.60">
    <property type="entry name" value="FAD/NAD(P)-binding domain"/>
    <property type="match status" value="1"/>
</dbReference>